<proteinExistence type="inferred from homology"/>
<evidence type="ECO:0000259" key="10">
    <source>
        <dbReference type="Pfam" id="PF04290"/>
    </source>
</evidence>
<dbReference type="Proteomes" id="UP000306113">
    <property type="component" value="Unassembled WGS sequence"/>
</dbReference>
<organism evidence="11 12">
    <name type="scientific">Thalassobius vesicularis</name>
    <dbReference type="NCBI Taxonomy" id="1294297"/>
    <lineage>
        <taxon>Bacteria</taxon>
        <taxon>Pseudomonadati</taxon>
        <taxon>Pseudomonadota</taxon>
        <taxon>Alphaproteobacteria</taxon>
        <taxon>Rhodobacterales</taxon>
        <taxon>Roseobacteraceae</taxon>
        <taxon>Thalassovita</taxon>
    </lineage>
</organism>
<keyword evidence="2 9" id="KW-0813">Transport</keyword>
<dbReference type="PANTHER" id="PTHR35011:SF2">
    <property type="entry name" value="2,3-DIKETO-L-GULONATE TRAP TRANSPORTER SMALL PERMEASE PROTEIN YIAM"/>
    <property type="match status" value="1"/>
</dbReference>
<evidence type="ECO:0000313" key="11">
    <source>
        <dbReference type="EMBL" id="THD71627.1"/>
    </source>
</evidence>
<dbReference type="GO" id="GO:0022857">
    <property type="term" value="F:transmembrane transporter activity"/>
    <property type="evidence" value="ECO:0007669"/>
    <property type="project" value="UniProtKB-UniRule"/>
</dbReference>
<feature type="transmembrane region" description="Helical" evidence="9">
    <location>
        <begin position="138"/>
        <end position="161"/>
    </location>
</feature>
<evidence type="ECO:0000313" key="12">
    <source>
        <dbReference type="Proteomes" id="UP000306113"/>
    </source>
</evidence>
<evidence type="ECO:0000256" key="8">
    <source>
        <dbReference type="ARBA" id="ARBA00038436"/>
    </source>
</evidence>
<name>A0A4S3M780_9RHOB</name>
<evidence type="ECO:0000256" key="1">
    <source>
        <dbReference type="ARBA" id="ARBA00004429"/>
    </source>
</evidence>
<dbReference type="InterPro" id="IPR007387">
    <property type="entry name" value="TRAP_DctQ"/>
</dbReference>
<evidence type="ECO:0000256" key="2">
    <source>
        <dbReference type="ARBA" id="ARBA00022448"/>
    </source>
</evidence>
<evidence type="ECO:0000256" key="3">
    <source>
        <dbReference type="ARBA" id="ARBA00022475"/>
    </source>
</evidence>
<accession>A0A4S3M780</accession>
<dbReference type="RefSeq" id="WP_136340583.1">
    <property type="nucleotide sequence ID" value="NZ_SSMD01000011.1"/>
</dbReference>
<comment type="subunit">
    <text evidence="9">The complex comprises the extracytoplasmic solute receptor protein and the two transmembrane proteins.</text>
</comment>
<keyword evidence="3" id="KW-1003">Cell membrane</keyword>
<sequence>MRAIAHSLDTISAALNRLALYGAVASVLVLVLAASWQVIARYILAQPPVWTEELARYMMVWAGLLGASVAFRAHADPSLFPAARELSDSLGRIFAVFRALGVLGFIAPILWFSAFSLRGDFSGGYIARQSRQMAEAMDVPMVVFATAVPAGFFLIFLHALAHLTNTFVTNSEDASS</sequence>
<evidence type="ECO:0000256" key="7">
    <source>
        <dbReference type="ARBA" id="ARBA00023136"/>
    </source>
</evidence>
<comment type="subcellular location">
    <subcellularLocation>
        <location evidence="1 9">Cell inner membrane</location>
        <topology evidence="1 9">Multi-pass membrane protein</topology>
    </subcellularLocation>
</comment>
<dbReference type="Pfam" id="PF04290">
    <property type="entry name" value="DctQ"/>
    <property type="match status" value="1"/>
</dbReference>
<evidence type="ECO:0000256" key="5">
    <source>
        <dbReference type="ARBA" id="ARBA00022692"/>
    </source>
</evidence>
<gene>
    <name evidence="11" type="ORF">E7681_17645</name>
</gene>
<keyword evidence="5 9" id="KW-0812">Transmembrane</keyword>
<dbReference type="PANTHER" id="PTHR35011">
    <property type="entry name" value="2,3-DIKETO-L-GULONATE TRAP TRANSPORTER SMALL PERMEASE PROTEIN YIAM"/>
    <property type="match status" value="1"/>
</dbReference>
<comment type="function">
    <text evidence="9">Part of the tripartite ATP-independent periplasmic (TRAP) transport system.</text>
</comment>
<evidence type="ECO:0000256" key="6">
    <source>
        <dbReference type="ARBA" id="ARBA00022989"/>
    </source>
</evidence>
<dbReference type="InterPro" id="IPR055348">
    <property type="entry name" value="DctQ"/>
</dbReference>
<feature type="transmembrane region" description="Helical" evidence="9">
    <location>
        <begin position="95"/>
        <end position="117"/>
    </location>
</feature>
<feature type="transmembrane region" description="Helical" evidence="9">
    <location>
        <begin position="56"/>
        <end position="75"/>
    </location>
</feature>
<dbReference type="AlphaFoldDB" id="A0A4S3M780"/>
<dbReference type="GO" id="GO:0015740">
    <property type="term" value="P:C4-dicarboxylate transport"/>
    <property type="evidence" value="ECO:0007669"/>
    <property type="project" value="TreeGrafter"/>
</dbReference>
<evidence type="ECO:0000256" key="4">
    <source>
        <dbReference type="ARBA" id="ARBA00022519"/>
    </source>
</evidence>
<feature type="transmembrane region" description="Helical" evidence="9">
    <location>
        <begin position="20"/>
        <end position="44"/>
    </location>
</feature>
<comment type="similarity">
    <text evidence="8 9">Belongs to the TRAP transporter small permease family.</text>
</comment>
<protein>
    <recommendedName>
        <fullName evidence="9">TRAP transporter small permease protein</fullName>
    </recommendedName>
</protein>
<dbReference type="OrthoDB" id="4964541at2"/>
<keyword evidence="12" id="KW-1185">Reference proteome</keyword>
<keyword evidence="7 9" id="KW-0472">Membrane</keyword>
<keyword evidence="4 9" id="KW-0997">Cell inner membrane</keyword>
<evidence type="ECO:0000256" key="9">
    <source>
        <dbReference type="RuleBase" id="RU369079"/>
    </source>
</evidence>
<comment type="caution">
    <text evidence="11">The sequence shown here is derived from an EMBL/GenBank/DDBJ whole genome shotgun (WGS) entry which is preliminary data.</text>
</comment>
<dbReference type="EMBL" id="SSMD01000011">
    <property type="protein sequence ID" value="THD71627.1"/>
    <property type="molecule type" value="Genomic_DNA"/>
</dbReference>
<reference evidence="11 12" key="1">
    <citation type="submission" date="2019-04" db="EMBL/GenBank/DDBJ databases">
        <title>Draft genome sequence of Youngimonas vesicularis.</title>
        <authorList>
            <person name="Hameed A."/>
        </authorList>
    </citation>
    <scope>NUCLEOTIDE SEQUENCE [LARGE SCALE GENOMIC DNA]</scope>
    <source>
        <strain evidence="11 12">CC-AMW-E</strain>
    </source>
</reference>
<dbReference type="GO" id="GO:0005886">
    <property type="term" value="C:plasma membrane"/>
    <property type="evidence" value="ECO:0007669"/>
    <property type="project" value="UniProtKB-SubCell"/>
</dbReference>
<feature type="domain" description="Tripartite ATP-independent periplasmic transporters DctQ component" evidence="10">
    <location>
        <begin position="30"/>
        <end position="166"/>
    </location>
</feature>
<keyword evidence="6 9" id="KW-1133">Transmembrane helix</keyword>